<keyword evidence="3" id="KW-0805">Transcription regulation</keyword>
<dbReference type="KEGG" id="atr:18445131"/>
<organism evidence="12 13">
    <name type="scientific">Amborella trichopoda</name>
    <dbReference type="NCBI Taxonomy" id="13333"/>
    <lineage>
        <taxon>Eukaryota</taxon>
        <taxon>Viridiplantae</taxon>
        <taxon>Streptophyta</taxon>
        <taxon>Embryophyta</taxon>
        <taxon>Tracheophyta</taxon>
        <taxon>Spermatophyta</taxon>
        <taxon>Magnoliopsida</taxon>
        <taxon>Amborellales</taxon>
        <taxon>Amborellaceae</taxon>
        <taxon>Amborella</taxon>
    </lineage>
</organism>
<dbReference type="eggNOG" id="ENOG502QWE3">
    <property type="taxonomic scope" value="Eukaryota"/>
</dbReference>
<evidence type="ECO:0000259" key="9">
    <source>
        <dbReference type="Pfam" id="PF07887"/>
    </source>
</evidence>
<dbReference type="Pfam" id="PF20451">
    <property type="entry name" value="Calmod_bind_M"/>
    <property type="match status" value="1"/>
</dbReference>
<evidence type="ECO:0000256" key="7">
    <source>
        <dbReference type="ARBA" id="ARBA00023242"/>
    </source>
</evidence>
<dbReference type="EMBL" id="KI392405">
    <property type="protein sequence ID" value="ERN16804.1"/>
    <property type="molecule type" value="Genomic_DNA"/>
</dbReference>
<keyword evidence="13" id="KW-1185">Reference proteome</keyword>
<accession>U5D2Z8</accession>
<keyword evidence="7" id="KW-0539">Nucleus</keyword>
<dbReference type="HOGENOM" id="CLU_031504_2_0_1"/>
<protein>
    <recommendedName>
        <fullName evidence="14">Calmodulin-binding protein</fullName>
    </recommendedName>
</protein>
<keyword evidence="6" id="KW-0804">Transcription</keyword>
<dbReference type="InterPro" id="IPR012416">
    <property type="entry name" value="CBP60"/>
</dbReference>
<dbReference type="Pfam" id="PF07887">
    <property type="entry name" value="Calmodulin_bind"/>
    <property type="match status" value="1"/>
</dbReference>
<comment type="similarity">
    <text evidence="2">Belongs to the plant ACBP60 protein family.</text>
</comment>
<evidence type="ECO:0000256" key="8">
    <source>
        <dbReference type="SAM" id="MobiDB-lite"/>
    </source>
</evidence>
<dbReference type="GO" id="GO:0080142">
    <property type="term" value="P:regulation of salicylic acid biosynthetic process"/>
    <property type="evidence" value="ECO:0000318"/>
    <property type="project" value="GO_Central"/>
</dbReference>
<dbReference type="PANTHER" id="PTHR31713">
    <property type="entry name" value="OS02G0177800 PROTEIN"/>
    <property type="match status" value="1"/>
</dbReference>
<keyword evidence="4" id="KW-0238">DNA-binding</keyword>
<evidence type="ECO:0000313" key="12">
    <source>
        <dbReference type="EMBL" id="ERN16804.1"/>
    </source>
</evidence>
<dbReference type="PANTHER" id="PTHR31713:SF43">
    <property type="entry name" value="CALMODULIN-BINDING PROTEIN 60 G"/>
    <property type="match status" value="1"/>
</dbReference>
<evidence type="ECO:0000259" key="10">
    <source>
        <dbReference type="Pfam" id="PF20451"/>
    </source>
</evidence>
<feature type="region of interest" description="Disordered" evidence="8">
    <location>
        <begin position="1"/>
        <end position="21"/>
    </location>
</feature>
<dbReference type="InterPro" id="IPR046831">
    <property type="entry name" value="Calmodulin_bind_N"/>
</dbReference>
<feature type="domain" description="Calmodulin binding protein central" evidence="10">
    <location>
        <begin position="244"/>
        <end position="310"/>
    </location>
</feature>
<dbReference type="GO" id="GO:0043565">
    <property type="term" value="F:sequence-specific DNA binding"/>
    <property type="evidence" value="ECO:0000318"/>
    <property type="project" value="GO_Central"/>
</dbReference>
<gene>
    <name evidence="12" type="ORF">AMTR_s00057p00092720</name>
</gene>
<evidence type="ECO:0000256" key="4">
    <source>
        <dbReference type="ARBA" id="ARBA00023125"/>
    </source>
</evidence>
<feature type="domain" description="Calmodulin binding protein C-terminal" evidence="11">
    <location>
        <begin position="315"/>
        <end position="371"/>
    </location>
</feature>
<dbReference type="Pfam" id="PF20452">
    <property type="entry name" value="Calmod_bind_C"/>
    <property type="match status" value="1"/>
</dbReference>
<feature type="compositionally biased region" description="Basic and acidic residues" evidence="8">
    <location>
        <begin position="1"/>
        <end position="14"/>
    </location>
</feature>
<evidence type="ECO:0000313" key="13">
    <source>
        <dbReference type="Proteomes" id="UP000017836"/>
    </source>
</evidence>
<dbReference type="GO" id="GO:0005634">
    <property type="term" value="C:nucleus"/>
    <property type="evidence" value="ECO:0000318"/>
    <property type="project" value="GO_Central"/>
</dbReference>
<keyword evidence="5" id="KW-0010">Activator</keyword>
<dbReference type="Gramene" id="ERN16804">
    <property type="protein sequence ID" value="ERN16804"/>
    <property type="gene ID" value="AMTR_s00057p00092720"/>
</dbReference>
<evidence type="ECO:0000256" key="5">
    <source>
        <dbReference type="ARBA" id="ARBA00023159"/>
    </source>
</evidence>
<evidence type="ECO:0000256" key="2">
    <source>
        <dbReference type="ARBA" id="ARBA00007214"/>
    </source>
</evidence>
<dbReference type="OrthoDB" id="748178at2759"/>
<dbReference type="Proteomes" id="UP000017836">
    <property type="component" value="Unassembled WGS sequence"/>
</dbReference>
<comment type="subcellular location">
    <subcellularLocation>
        <location evidence="1">Nucleus</location>
    </subcellularLocation>
</comment>
<reference evidence="13" key="1">
    <citation type="journal article" date="2013" name="Science">
        <title>The Amborella genome and the evolution of flowering plants.</title>
        <authorList>
            <consortium name="Amborella Genome Project"/>
        </authorList>
    </citation>
    <scope>NUCLEOTIDE SEQUENCE [LARGE SCALE GENOMIC DNA]</scope>
</reference>
<proteinExistence type="inferred from homology"/>
<dbReference type="GO" id="GO:0005516">
    <property type="term" value="F:calmodulin binding"/>
    <property type="evidence" value="ECO:0007669"/>
    <property type="project" value="InterPro"/>
</dbReference>
<dbReference type="InterPro" id="IPR046829">
    <property type="entry name" value="Calmod_bind_C"/>
</dbReference>
<feature type="domain" description="Calmodulin binding protein-like N-terminal" evidence="9">
    <location>
        <begin position="88"/>
        <end position="232"/>
    </location>
</feature>
<evidence type="ECO:0008006" key="14">
    <source>
        <dbReference type="Google" id="ProtNLM"/>
    </source>
</evidence>
<dbReference type="AlphaFoldDB" id="U5D2Z8"/>
<evidence type="ECO:0000256" key="1">
    <source>
        <dbReference type="ARBA" id="ARBA00004123"/>
    </source>
</evidence>
<dbReference type="STRING" id="13333.U5D2Z8"/>
<evidence type="ECO:0000259" key="11">
    <source>
        <dbReference type="Pfam" id="PF20452"/>
    </source>
</evidence>
<name>U5D2Z8_AMBTC</name>
<dbReference type="InterPro" id="IPR046830">
    <property type="entry name" value="Calmod_bind_M"/>
</dbReference>
<evidence type="ECO:0000256" key="6">
    <source>
        <dbReference type="ARBA" id="ARBA00023163"/>
    </source>
</evidence>
<dbReference type="GO" id="GO:0003700">
    <property type="term" value="F:DNA-binding transcription factor activity"/>
    <property type="evidence" value="ECO:0000318"/>
    <property type="project" value="GO_Central"/>
</dbReference>
<sequence>MIPQKRPREWKDGSSEVQASSTKRHLSLANVVKEAMLAQLMQSFITKIEPMLRKVVREEVQRGLELLDIQADLRSIPRQIQASGASHLQLHFQNRLPQSLFTGSPIEAEDGCPIELVIVDSTTGELVNSGPLSQIKVEIFALDGDFVTEDNWSQHDFSRNVIREREGKRPLLTGDRVIPLRKGIGTVGQLVFTDNSSWIRSRKFRLGARVGNNNSGERIREAKSEAFVVKDHRGELYKKHYPPMLKDEVWRLEKIGKEGCFHTRLAAEKIHTVQDFLVLYFTDSARLRRVLGNGMSPKTWEATIRHAKTCALDDQLFVHFAGGQEFGLVFNSVRELVGLTCDQQTYLLLTKEQIRTLERFKQIAYSNWQDAMEIPGLLVEGTLGSIRGTTQDPQPQETILQNAGFIIRQDDPITQLELVHSTHLPAMTAPRDSSIGRNSFGMYEPHQVNDEWPMVESGYPLVGISTMNVGLDDDPTVQMQSRLPIPPTWSPPQAYDLFRGHESGFVPLVTSHPTTSFHMPKSSKANVSWRKLKAAVKWGIPVVRELSVRRAARIGRFSY</sequence>
<evidence type="ECO:0000256" key="3">
    <source>
        <dbReference type="ARBA" id="ARBA00023015"/>
    </source>
</evidence>